<keyword evidence="4 9" id="KW-0819">tRNA processing</keyword>
<sequence length="675" mass="74591">MMTLPTLKDFFEPLILRAVHQSHRQLVCVDQDLATVLAGFDETQPPLIVGSTEHGLSWRQAHQKLGQECGHLVVEVNAQFNAEAFCAIAGCCRAGALIVLRIAALDDDIPPSVQRLLRCLSEDDSVAFNCHWLHRLPQQRPAKHQTHSVTQEDAIAAVEKVVTGHRRRPLLLTADRGRGKSAALGIAAANLMMNKPRRIIVSSPSPAHAATLFHHLKATLKVDEAGQNIDYQGSQVRFIAPDALLQDAPAADLLLVDEAAAIPLPIISQWLNQYSRVAIATTEHGYEGTGRAFTLRLKQMLDVEQPQWRTLKLTAPMRWADDDPVERTLNAIFLLNCDDGLAIDQADMLETEWVNDIVIAPLSRHQLHRDEACLRQLFTLLIAAHYQTSPNDLARLLDDDAVLIFAGWLNNKLVAACVVSQEGGLDWQTCHAVVAGQRRVKGHLFSQSVAAHLGSVEVLHDRLWRVQRIAVAEPYRQQGVGQRLLAAVNKHAAESSVVGIGVSFGATASLTPFWFKQGFKPVKLGLKRDQASGCYSLQMLKPIQPLRWCDQALCLFRQNLPIQMLTSHQRMETDIAASIISGLPTAPLSEEVRQQLDGFVAGGVGVDAALSSLQAWLYHHIGHYGEQGENATLPILVSRILLGLPWSIVCTRYRLAGKRDAESRIRDYVQTHMTT</sequence>
<dbReference type="Pfam" id="PF08351">
    <property type="entry name" value="TmcA_N"/>
    <property type="match status" value="1"/>
</dbReference>
<evidence type="ECO:0000256" key="4">
    <source>
        <dbReference type="ARBA" id="ARBA00022694"/>
    </source>
</evidence>
<name>A0AA47KNB2_9GAMM</name>
<feature type="domain" description="N-acetyltransferase" evidence="10">
    <location>
        <begin position="357"/>
        <end position="544"/>
    </location>
</feature>
<dbReference type="Pfam" id="PF05127">
    <property type="entry name" value="NAT10_TcmA_helicase"/>
    <property type="match status" value="1"/>
</dbReference>
<keyword evidence="6 9" id="KW-0067">ATP-binding</keyword>
<dbReference type="InterPro" id="IPR007807">
    <property type="entry name" value="TcmA/NAT10_helicase"/>
</dbReference>
<dbReference type="InterPro" id="IPR000182">
    <property type="entry name" value="GNAT_dom"/>
</dbReference>
<dbReference type="GO" id="GO:0051391">
    <property type="term" value="P:tRNA acetylation"/>
    <property type="evidence" value="ECO:0007669"/>
    <property type="project" value="UniProtKB-UniRule"/>
</dbReference>
<evidence type="ECO:0000256" key="3">
    <source>
        <dbReference type="ARBA" id="ARBA00022679"/>
    </source>
</evidence>
<dbReference type="GO" id="GO:0051392">
    <property type="term" value="F:tRNA cytidine N4-acetyltransferase activity"/>
    <property type="evidence" value="ECO:0007669"/>
    <property type="project" value="UniProtKB-UniRule"/>
</dbReference>
<evidence type="ECO:0000256" key="9">
    <source>
        <dbReference type="HAMAP-Rule" id="MF_01886"/>
    </source>
</evidence>
<reference evidence="11" key="1">
    <citation type="submission" date="2022-09" db="EMBL/GenBank/DDBJ databases">
        <authorList>
            <person name="Li Z.-J."/>
        </authorList>
    </citation>
    <scope>NUCLEOTIDE SEQUENCE</scope>
    <source>
        <strain evidence="11">TGB11</strain>
        <plasmid evidence="11">unnamed</plasmid>
    </source>
</reference>
<dbReference type="CDD" id="cd04301">
    <property type="entry name" value="NAT_SF"/>
    <property type="match status" value="1"/>
</dbReference>
<dbReference type="Gene3D" id="1.20.120.890">
    <property type="entry name" value="tRNA(Met) cytidine acetyltransferase, tail domain"/>
    <property type="match status" value="1"/>
</dbReference>
<dbReference type="EC" id="2.3.1.193" evidence="9"/>
<evidence type="ECO:0000259" key="10">
    <source>
        <dbReference type="PROSITE" id="PS51186"/>
    </source>
</evidence>
<gene>
    <name evidence="9" type="primary">tmcA</name>
    <name evidence="11" type="ORF">N8M53_14415</name>
</gene>
<evidence type="ECO:0000313" key="11">
    <source>
        <dbReference type="EMBL" id="WBA10003.1"/>
    </source>
</evidence>
<dbReference type="InterPro" id="IPR013562">
    <property type="entry name" value="TmcA/NAT10_N"/>
</dbReference>
<dbReference type="SUPFAM" id="SSF52540">
    <property type="entry name" value="P-loop containing nucleoside triphosphate hydrolases"/>
    <property type="match status" value="1"/>
</dbReference>
<keyword evidence="2 9" id="KW-0820">tRNA-binding</keyword>
<dbReference type="RefSeq" id="WP_269580058.1">
    <property type="nucleotide sequence ID" value="NZ_CP114589.1"/>
</dbReference>
<dbReference type="InterPro" id="IPR032672">
    <property type="entry name" value="TmcA/NAT10/Kre33"/>
</dbReference>
<dbReference type="GO" id="GO:0002101">
    <property type="term" value="P:tRNA wobble cytosine modification"/>
    <property type="evidence" value="ECO:0007669"/>
    <property type="project" value="UniProtKB-UniRule"/>
</dbReference>
<evidence type="ECO:0000256" key="6">
    <source>
        <dbReference type="ARBA" id="ARBA00022840"/>
    </source>
</evidence>
<dbReference type="InterPro" id="IPR016181">
    <property type="entry name" value="Acyl_CoA_acyltransferase"/>
</dbReference>
<evidence type="ECO:0000256" key="1">
    <source>
        <dbReference type="ARBA" id="ARBA00022490"/>
    </source>
</evidence>
<dbReference type="InterPro" id="IPR038321">
    <property type="entry name" value="TmcA_C_sf"/>
</dbReference>
<dbReference type="AlphaFoldDB" id="A0AA47KNB2"/>
<comment type="function">
    <text evidence="9">Catalyzes the formation of N(4)-acetylcytidine (ac(4)C) at the wobble position of tRNA(Met), by using acetyl-CoA as an acetyl donor and ATP (or GTP).</text>
</comment>
<feature type="binding site" evidence="9">
    <location>
        <position position="318"/>
    </location>
    <ligand>
        <name>ATP</name>
        <dbReference type="ChEBI" id="CHEBI:30616"/>
    </ligand>
</feature>
<keyword evidence="1 9" id="KW-0963">Cytoplasm</keyword>
<feature type="binding site" evidence="9">
    <location>
        <position position="151"/>
    </location>
    <ligand>
        <name>ATP</name>
        <dbReference type="ChEBI" id="CHEBI:30616"/>
    </ligand>
</feature>
<dbReference type="Proteomes" id="UP001164748">
    <property type="component" value="Plasmid unnamed"/>
</dbReference>
<dbReference type="Pfam" id="PF13718">
    <property type="entry name" value="GNAT_acetyltr_2"/>
    <property type="match status" value="2"/>
</dbReference>
<dbReference type="Gene3D" id="3.40.50.11040">
    <property type="match status" value="1"/>
</dbReference>
<dbReference type="PANTHER" id="PTHR10925:SF5">
    <property type="entry name" value="RNA CYTIDINE ACETYLTRANSFERASE"/>
    <property type="match status" value="1"/>
</dbReference>
<evidence type="ECO:0000256" key="2">
    <source>
        <dbReference type="ARBA" id="ARBA00022555"/>
    </source>
</evidence>
<keyword evidence="7 9" id="KW-0694">RNA-binding</keyword>
<evidence type="ECO:0000256" key="7">
    <source>
        <dbReference type="ARBA" id="ARBA00022884"/>
    </source>
</evidence>
<protein>
    <recommendedName>
        <fullName evidence="9">tRNA(Met) cytidine acetyltransferase TmcA</fullName>
        <ecNumber evidence="9">2.3.1.193</ecNumber>
    </recommendedName>
</protein>
<dbReference type="GO" id="GO:0005737">
    <property type="term" value="C:cytoplasm"/>
    <property type="evidence" value="ECO:0007669"/>
    <property type="project" value="UniProtKB-SubCell"/>
</dbReference>
<keyword evidence="11" id="KW-0614">Plasmid</keyword>
<keyword evidence="5 9" id="KW-0547">Nucleotide-binding</keyword>
<proteinExistence type="inferred from homology"/>
<evidence type="ECO:0000256" key="5">
    <source>
        <dbReference type="ARBA" id="ARBA00022741"/>
    </source>
</evidence>
<dbReference type="Gene3D" id="3.40.630.30">
    <property type="match status" value="1"/>
</dbReference>
<dbReference type="GO" id="GO:1904812">
    <property type="term" value="P:rRNA acetylation involved in maturation of SSU-rRNA"/>
    <property type="evidence" value="ECO:0007669"/>
    <property type="project" value="TreeGrafter"/>
</dbReference>
<evidence type="ECO:0000256" key="8">
    <source>
        <dbReference type="ARBA" id="ARBA00023315"/>
    </source>
</evidence>
<dbReference type="GO" id="GO:1990883">
    <property type="term" value="F:18S rRNA cytidine N-acetyltransferase activity"/>
    <property type="evidence" value="ECO:0007669"/>
    <property type="project" value="TreeGrafter"/>
</dbReference>
<feature type="binding site" evidence="9">
    <location>
        <begin position="469"/>
        <end position="471"/>
    </location>
    <ligand>
        <name>acetyl-CoA</name>
        <dbReference type="ChEBI" id="CHEBI:57288"/>
    </ligand>
</feature>
<dbReference type="InterPro" id="IPR024914">
    <property type="entry name" value="tRNA_acetyltr_TmcA"/>
</dbReference>
<dbReference type="GO" id="GO:0000049">
    <property type="term" value="F:tRNA binding"/>
    <property type="evidence" value="ECO:0007669"/>
    <property type="project" value="UniProtKB-UniRule"/>
</dbReference>
<evidence type="ECO:0000313" key="12">
    <source>
        <dbReference type="Proteomes" id="UP001164748"/>
    </source>
</evidence>
<comment type="subcellular location">
    <subcellularLocation>
        <location evidence="9">Cytoplasm</location>
    </subcellularLocation>
</comment>
<comment type="catalytic activity">
    <reaction evidence="9">
        <text>cytidine(34) in elongator tRNA(Met) + acetyl-CoA + ATP + H2O = N(4)-acetylcytidine(34) in elongator tRNA(Met) + ADP + phosphate + CoA + H(+)</text>
        <dbReference type="Rhea" id="RHEA:43788"/>
        <dbReference type="Rhea" id="RHEA-COMP:10693"/>
        <dbReference type="Rhea" id="RHEA-COMP:10694"/>
        <dbReference type="ChEBI" id="CHEBI:15377"/>
        <dbReference type="ChEBI" id="CHEBI:15378"/>
        <dbReference type="ChEBI" id="CHEBI:30616"/>
        <dbReference type="ChEBI" id="CHEBI:43474"/>
        <dbReference type="ChEBI" id="CHEBI:57287"/>
        <dbReference type="ChEBI" id="CHEBI:57288"/>
        <dbReference type="ChEBI" id="CHEBI:74900"/>
        <dbReference type="ChEBI" id="CHEBI:82748"/>
        <dbReference type="ChEBI" id="CHEBI:456216"/>
        <dbReference type="EC" id="2.3.1.193"/>
    </reaction>
</comment>
<accession>A0AA47KNB2</accession>
<keyword evidence="3 9" id="KW-0808">Transferase</keyword>
<dbReference type="Gene3D" id="3.40.50.300">
    <property type="entry name" value="P-loop containing nucleotide triphosphate hydrolases"/>
    <property type="match status" value="1"/>
</dbReference>
<keyword evidence="8 9" id="KW-0012">Acyltransferase</keyword>
<dbReference type="PROSITE" id="PS51186">
    <property type="entry name" value="GNAT"/>
    <property type="match status" value="1"/>
</dbReference>
<dbReference type="GO" id="GO:0005524">
    <property type="term" value="F:ATP binding"/>
    <property type="evidence" value="ECO:0007669"/>
    <property type="project" value="UniProtKB-UniRule"/>
</dbReference>
<comment type="caution">
    <text evidence="9">Lacks conserved residue(s) required for the propagation of feature annotation.</text>
</comment>
<organism evidence="11 12">
    <name type="scientific">Salinivibrio kushneri</name>
    <dbReference type="NCBI Taxonomy" id="1908198"/>
    <lineage>
        <taxon>Bacteria</taxon>
        <taxon>Pseudomonadati</taxon>
        <taxon>Pseudomonadota</taxon>
        <taxon>Gammaproteobacteria</taxon>
        <taxon>Vibrionales</taxon>
        <taxon>Vibrionaceae</taxon>
        <taxon>Salinivibrio</taxon>
    </lineage>
</organism>
<dbReference type="HAMAP" id="MF_01886">
    <property type="entry name" value="tRNA_acetyltr_TmcA"/>
    <property type="match status" value="1"/>
</dbReference>
<dbReference type="SUPFAM" id="SSF55729">
    <property type="entry name" value="Acyl-CoA N-acyltransferases (Nat)"/>
    <property type="match status" value="1"/>
</dbReference>
<dbReference type="PANTHER" id="PTHR10925">
    <property type="entry name" value="N-ACETYLTRANSFERASE 10"/>
    <property type="match status" value="1"/>
</dbReference>
<dbReference type="EMBL" id="CP114589">
    <property type="protein sequence ID" value="WBA10003.1"/>
    <property type="molecule type" value="Genomic_DNA"/>
</dbReference>
<geneLocation type="plasmid" evidence="11 12">
    <name>unnamed</name>
</geneLocation>
<dbReference type="InterPro" id="IPR027417">
    <property type="entry name" value="P-loop_NTPase"/>
</dbReference>
<comment type="similarity">
    <text evidence="9">Belongs to the TmcA family.</text>
</comment>